<accession>K8WV45</accession>
<dbReference type="PANTHER" id="PTHR30160:SF19">
    <property type="entry name" value="LIPOPOLYSACCHARIDE HEPTOSYLTRANSFERASE 1"/>
    <property type="match status" value="1"/>
</dbReference>
<keyword evidence="15" id="KW-1185">Reference proteome</keyword>
<keyword evidence="7" id="KW-0448">Lipopolysaccharide biosynthesis</keyword>
<dbReference type="OrthoDB" id="9767552at2"/>
<keyword evidence="3" id="KW-1003">Cell membrane</keyword>
<dbReference type="EC" id="2.4.99.23" evidence="10"/>
<evidence type="ECO:0000256" key="8">
    <source>
        <dbReference type="ARBA" id="ARBA00023136"/>
    </source>
</evidence>
<dbReference type="PATRIC" id="fig|1141660.3.peg.254"/>
<evidence type="ECO:0000256" key="7">
    <source>
        <dbReference type="ARBA" id="ARBA00022985"/>
    </source>
</evidence>
<dbReference type="InterPro" id="IPR051199">
    <property type="entry name" value="LPS_LOS_Heptosyltrfase"/>
</dbReference>
<organism evidence="14 15">
    <name type="scientific">Providencia sneebia DSM 19967</name>
    <dbReference type="NCBI Taxonomy" id="1141660"/>
    <lineage>
        <taxon>Bacteria</taxon>
        <taxon>Pseudomonadati</taxon>
        <taxon>Pseudomonadota</taxon>
        <taxon>Gammaproteobacteria</taxon>
        <taxon>Enterobacterales</taxon>
        <taxon>Morganellaceae</taxon>
        <taxon>Providencia</taxon>
    </lineage>
</organism>
<dbReference type="CDD" id="cd03789">
    <property type="entry name" value="GT9_LPS_heptosyltransferase"/>
    <property type="match status" value="1"/>
</dbReference>
<dbReference type="FunFam" id="3.40.50.2000:FF:000106">
    <property type="entry name" value="Lipopolysaccharide heptosyltransferase 1"/>
    <property type="match status" value="1"/>
</dbReference>
<protein>
    <recommendedName>
        <fullName evidence="11">Lipopolysaccharide heptosyltransferase 1</fullName>
        <ecNumber evidence="10">2.4.99.23</ecNumber>
    </recommendedName>
    <alternativeName>
        <fullName evidence="12">ADP-heptose:lipopolysaccharide heptosyltransferase I</fullName>
    </alternativeName>
</protein>
<evidence type="ECO:0000256" key="13">
    <source>
        <dbReference type="ARBA" id="ARBA00049201"/>
    </source>
</evidence>
<dbReference type="GO" id="GO:0008713">
    <property type="term" value="F:ADP-heptose-lipopolysaccharide heptosyltransferase activity"/>
    <property type="evidence" value="ECO:0007669"/>
    <property type="project" value="TreeGrafter"/>
</dbReference>
<dbReference type="NCBIfam" id="TIGR02193">
    <property type="entry name" value="heptsyl_trn_I"/>
    <property type="match status" value="1"/>
</dbReference>
<comment type="catalytic activity">
    <reaction evidence="13">
        <text>an alpha-Kdo-(2-&gt;4)-alpha-Kdo-(2-&gt;6)-lipid A + ADP-L-glycero-beta-D-manno-heptose = an L-alpha-D-Hep-(1-&gt;5)-[alpha-Kdo-(2-&gt;4)]-alpha-Kdo-(2-&gt;6)-lipid A + ADP + H(+)</text>
        <dbReference type="Rhea" id="RHEA:74067"/>
        <dbReference type="ChEBI" id="CHEBI:15378"/>
        <dbReference type="ChEBI" id="CHEBI:61506"/>
        <dbReference type="ChEBI" id="CHEBI:176431"/>
        <dbReference type="ChEBI" id="CHEBI:193068"/>
        <dbReference type="ChEBI" id="CHEBI:456216"/>
        <dbReference type="EC" id="2.4.99.23"/>
    </reaction>
</comment>
<reference evidence="14 15" key="1">
    <citation type="journal article" date="2012" name="BMC Genomics">
        <title>Comparative genomics of bacteria in the genus Providencia isolated from wild Drosophila melanogaster.</title>
        <authorList>
            <person name="Galac M.R."/>
            <person name="Lazzaro B.P."/>
        </authorList>
    </citation>
    <scope>NUCLEOTIDE SEQUENCE [LARGE SCALE GENOMIC DNA]</scope>
    <source>
        <strain evidence="14 15">DSM 19967</strain>
    </source>
</reference>
<gene>
    <name evidence="14" type="ORF">OO7_01291</name>
</gene>
<dbReference type="AlphaFoldDB" id="K8WV45"/>
<dbReference type="FunFam" id="3.40.50.2000:FF:000075">
    <property type="entry name" value="Lipopolysaccharide heptosyltransferase I"/>
    <property type="match status" value="1"/>
</dbReference>
<dbReference type="HOGENOM" id="CLU_038371_6_0_6"/>
<evidence type="ECO:0000256" key="9">
    <source>
        <dbReference type="ARBA" id="ARBA00043995"/>
    </source>
</evidence>
<dbReference type="InterPro" id="IPR011908">
    <property type="entry name" value="LipoPS_heptosylTferase-I"/>
</dbReference>
<proteinExistence type="inferred from homology"/>
<dbReference type="Proteomes" id="UP000010290">
    <property type="component" value="Chromosome"/>
</dbReference>
<evidence type="ECO:0000313" key="15">
    <source>
        <dbReference type="Proteomes" id="UP000010290"/>
    </source>
</evidence>
<dbReference type="GO" id="GO:0009244">
    <property type="term" value="P:lipopolysaccharide core region biosynthetic process"/>
    <property type="evidence" value="ECO:0007669"/>
    <property type="project" value="InterPro"/>
</dbReference>
<evidence type="ECO:0000256" key="11">
    <source>
        <dbReference type="ARBA" id="ARBA00044190"/>
    </source>
</evidence>
<evidence type="ECO:0000256" key="10">
    <source>
        <dbReference type="ARBA" id="ARBA00044041"/>
    </source>
</evidence>
<keyword evidence="4" id="KW-0997">Cell inner membrane</keyword>
<evidence type="ECO:0000256" key="5">
    <source>
        <dbReference type="ARBA" id="ARBA00022676"/>
    </source>
</evidence>
<keyword evidence="8" id="KW-0472">Membrane</keyword>
<sequence length="326" mass="36991">MRVLLVKTSSMGDVLHSLPALTDAKHALPDIQFDWVVEENFAQIPTWHNAVNHVIPVAIRRWRKNWFSAPIRAERAAFRAQLQATHYDAIIDAQGLLKSAFLVTRLAHGAKHGYDRHSIREPLASLFYDHRYRVSKQQHAVERIRQLFADSLHYKCPTQKGDYGIAQHFLCSTPEQQAPYLIFLHSTTRDDKHWPENHWRKLIALMAPTGLRIKLPWGTEHEHQRALRLAECFDFVEVLPKLTLAQVAEQIANAQAVVSVDTGLSHLTAALDKTNFTLFGPTDPGLIGGYGQRQHEIKSINNSMESITPTAVFEQLADKKIVLGNQ</sequence>
<keyword evidence="6 14" id="KW-0808">Transferase</keyword>
<keyword evidence="5" id="KW-0328">Glycosyltransferase</keyword>
<comment type="subcellular location">
    <subcellularLocation>
        <location evidence="1">Cell inner membrane</location>
        <topology evidence="1">Peripheral membrane protein</topology>
        <orientation evidence="1">Cytoplasmic side</orientation>
    </subcellularLocation>
</comment>
<dbReference type="Pfam" id="PF01075">
    <property type="entry name" value="Glyco_transf_9"/>
    <property type="match status" value="1"/>
</dbReference>
<comment type="caution">
    <text evidence="14">The sequence shown here is derived from an EMBL/GenBank/DDBJ whole genome shotgun (WGS) entry which is preliminary data.</text>
</comment>
<evidence type="ECO:0000256" key="2">
    <source>
        <dbReference type="ARBA" id="ARBA00004713"/>
    </source>
</evidence>
<name>K8WV45_9GAMM</name>
<evidence type="ECO:0000256" key="4">
    <source>
        <dbReference type="ARBA" id="ARBA00022519"/>
    </source>
</evidence>
<dbReference type="GO" id="GO:0005886">
    <property type="term" value="C:plasma membrane"/>
    <property type="evidence" value="ECO:0007669"/>
    <property type="project" value="UniProtKB-SubCell"/>
</dbReference>
<evidence type="ECO:0000256" key="1">
    <source>
        <dbReference type="ARBA" id="ARBA00004515"/>
    </source>
</evidence>
<evidence type="ECO:0000256" key="3">
    <source>
        <dbReference type="ARBA" id="ARBA00022475"/>
    </source>
</evidence>
<evidence type="ECO:0000313" key="14">
    <source>
        <dbReference type="EMBL" id="EKT61297.1"/>
    </source>
</evidence>
<dbReference type="InterPro" id="IPR002201">
    <property type="entry name" value="Glyco_trans_9"/>
</dbReference>
<dbReference type="PANTHER" id="PTHR30160">
    <property type="entry name" value="TETRAACYLDISACCHARIDE 4'-KINASE-RELATED"/>
    <property type="match status" value="1"/>
</dbReference>
<dbReference type="EMBL" id="AKKN01000002">
    <property type="protein sequence ID" value="EKT61297.1"/>
    <property type="molecule type" value="Genomic_DNA"/>
</dbReference>
<dbReference type="RefSeq" id="WP_008914152.1">
    <property type="nucleotide sequence ID" value="NZ_CM001773.1"/>
</dbReference>
<dbReference type="Gene3D" id="3.40.50.2000">
    <property type="entry name" value="Glycogen Phosphorylase B"/>
    <property type="match status" value="2"/>
</dbReference>
<evidence type="ECO:0000256" key="6">
    <source>
        <dbReference type="ARBA" id="ARBA00022679"/>
    </source>
</evidence>
<comment type="pathway">
    <text evidence="2">Bacterial outer membrane biogenesis; LPS core biosynthesis.</text>
</comment>
<dbReference type="GO" id="GO:0005829">
    <property type="term" value="C:cytosol"/>
    <property type="evidence" value="ECO:0007669"/>
    <property type="project" value="TreeGrafter"/>
</dbReference>
<dbReference type="SUPFAM" id="SSF53756">
    <property type="entry name" value="UDP-Glycosyltransferase/glycogen phosphorylase"/>
    <property type="match status" value="1"/>
</dbReference>
<evidence type="ECO:0000256" key="12">
    <source>
        <dbReference type="ARBA" id="ARBA00044330"/>
    </source>
</evidence>
<dbReference type="NCBIfam" id="NF008204">
    <property type="entry name" value="PRK10964.1"/>
    <property type="match status" value="1"/>
</dbReference>
<comment type="similarity">
    <text evidence="9">Belongs to the glycosyltransferase 9 family.</text>
</comment>